<reference evidence="6 7" key="1">
    <citation type="journal article" date="2016" name="Nat. Commun.">
        <title>Thousands of microbial genomes shed light on interconnected biogeochemical processes in an aquifer system.</title>
        <authorList>
            <person name="Anantharaman K."/>
            <person name="Brown C.T."/>
            <person name="Hug L.A."/>
            <person name="Sharon I."/>
            <person name="Castelle C.J."/>
            <person name="Probst A.J."/>
            <person name="Thomas B.C."/>
            <person name="Singh A."/>
            <person name="Wilkins M.J."/>
            <person name="Karaoz U."/>
            <person name="Brodie E.L."/>
            <person name="Williams K.H."/>
            <person name="Hubbard S.S."/>
            <person name="Banfield J.F."/>
        </authorList>
    </citation>
    <scope>NUCLEOTIDE SEQUENCE [LARGE SCALE GENOMIC DNA]</scope>
</reference>
<evidence type="ECO:0000313" key="7">
    <source>
        <dbReference type="Proteomes" id="UP000177230"/>
    </source>
</evidence>
<dbReference type="InterPro" id="IPR000415">
    <property type="entry name" value="Nitroreductase-like"/>
</dbReference>
<evidence type="ECO:0000313" key="6">
    <source>
        <dbReference type="EMBL" id="OGF13461.1"/>
    </source>
</evidence>
<evidence type="ECO:0000256" key="4">
    <source>
        <dbReference type="ARBA" id="ARBA00023002"/>
    </source>
</evidence>
<dbReference type="Proteomes" id="UP000177230">
    <property type="component" value="Unassembled WGS sequence"/>
</dbReference>
<dbReference type="PANTHER" id="PTHR43425:SF2">
    <property type="entry name" value="OXYGEN-INSENSITIVE NADPH NITROREDUCTASE"/>
    <property type="match status" value="1"/>
</dbReference>
<accession>A0A1F5RHD9</accession>
<protein>
    <recommendedName>
        <fullName evidence="5">Nitroreductase domain-containing protein</fullName>
    </recommendedName>
</protein>
<evidence type="ECO:0000259" key="5">
    <source>
        <dbReference type="Pfam" id="PF00881"/>
    </source>
</evidence>
<dbReference type="GO" id="GO:0016491">
    <property type="term" value="F:oxidoreductase activity"/>
    <property type="evidence" value="ECO:0007669"/>
    <property type="project" value="UniProtKB-KW"/>
</dbReference>
<comment type="caution">
    <text evidence="6">The sequence shown here is derived from an EMBL/GenBank/DDBJ whole genome shotgun (WGS) entry which is preliminary data.</text>
</comment>
<dbReference type="SUPFAM" id="SSF55469">
    <property type="entry name" value="FMN-dependent nitroreductase-like"/>
    <property type="match status" value="1"/>
</dbReference>
<dbReference type="InterPro" id="IPR029479">
    <property type="entry name" value="Nitroreductase"/>
</dbReference>
<keyword evidence="3" id="KW-0288">FMN</keyword>
<sequence>MPADKIPSHHGVKQEAKGSYPNPTLKLLIERRSCRNFTGKKIPPRIMDHILKAGVHAATGGNLQPYSIIKIENAGTNKKLAEMCHQPFIGQAPVNLLFCIDWRRLKRWARLGDAPFTANNSFRHFWISIQDTMICAQNICTAADSLGLGSVYIGTVMEFFPSLKKMFKLPRGVFPVVLLTVGYPKARPKPRMKLPPGAVVHKEKYSDLTDAVLERVYAEKYPDVRIEITPDRLKRFKDVCLKVGGRKFADKCLARAKKQGYISPVQRYFGLHYVADGMPTGNSRFLKQFENFGFGWFRDYKPRRGK</sequence>
<feature type="domain" description="Nitroreductase" evidence="5">
    <location>
        <begin position="30"/>
        <end position="183"/>
    </location>
</feature>
<keyword evidence="4" id="KW-0560">Oxidoreductase</keyword>
<evidence type="ECO:0000256" key="1">
    <source>
        <dbReference type="ARBA" id="ARBA00008366"/>
    </source>
</evidence>
<dbReference type="AlphaFoldDB" id="A0A1F5RHD9"/>
<keyword evidence="2" id="KW-0285">Flavoprotein</keyword>
<dbReference type="PANTHER" id="PTHR43425">
    <property type="entry name" value="OXYGEN-INSENSITIVE NADPH NITROREDUCTASE"/>
    <property type="match status" value="1"/>
</dbReference>
<comment type="similarity">
    <text evidence="1">Belongs to the flavin oxidoreductase frp family.</text>
</comment>
<name>A0A1F5RHD9_9BACT</name>
<evidence type="ECO:0000256" key="2">
    <source>
        <dbReference type="ARBA" id="ARBA00022630"/>
    </source>
</evidence>
<evidence type="ECO:0000256" key="3">
    <source>
        <dbReference type="ARBA" id="ARBA00022643"/>
    </source>
</evidence>
<dbReference type="InterPro" id="IPR016446">
    <property type="entry name" value="Flavin_OxRdtase_Frp"/>
</dbReference>
<dbReference type="Pfam" id="PF00881">
    <property type="entry name" value="Nitroreductase"/>
    <property type="match status" value="1"/>
</dbReference>
<dbReference type="Gene3D" id="3.40.109.10">
    <property type="entry name" value="NADH Oxidase"/>
    <property type="match status" value="1"/>
</dbReference>
<organism evidence="6 7">
    <name type="scientific">Candidatus Edwardsbacteria bacterium GWF2_54_11</name>
    <dbReference type="NCBI Taxonomy" id="1817851"/>
    <lineage>
        <taxon>Bacteria</taxon>
        <taxon>Candidatus Edwardsiibacteriota</taxon>
    </lineage>
</organism>
<proteinExistence type="inferred from homology"/>
<gene>
    <name evidence="6" type="ORF">A2024_06365</name>
</gene>
<dbReference type="EMBL" id="MFFM01000017">
    <property type="protein sequence ID" value="OGF13461.1"/>
    <property type="molecule type" value="Genomic_DNA"/>
</dbReference>